<dbReference type="Gene3D" id="3.10.100.10">
    <property type="entry name" value="Mannose-Binding Protein A, subunit A"/>
    <property type="match status" value="1"/>
</dbReference>
<dbReference type="InterPro" id="IPR001304">
    <property type="entry name" value="C-type_lectin-like"/>
</dbReference>
<organism evidence="4">
    <name type="scientific">Phallusia mammillata</name>
    <dbReference type="NCBI Taxonomy" id="59560"/>
    <lineage>
        <taxon>Eukaryota</taxon>
        <taxon>Metazoa</taxon>
        <taxon>Chordata</taxon>
        <taxon>Tunicata</taxon>
        <taxon>Ascidiacea</taxon>
        <taxon>Phlebobranchia</taxon>
        <taxon>Ascidiidae</taxon>
        <taxon>Phallusia</taxon>
    </lineage>
</organism>
<dbReference type="PANTHER" id="PTHR22801:SF63">
    <property type="entry name" value="C-TYPE LECTIN DOMAIN-CONTAINING PROTEIN"/>
    <property type="match status" value="1"/>
</dbReference>
<dbReference type="Pfam" id="PF13385">
    <property type="entry name" value="Laminin_G_3"/>
    <property type="match status" value="1"/>
</dbReference>
<evidence type="ECO:0000259" key="3">
    <source>
        <dbReference type="PROSITE" id="PS50041"/>
    </source>
</evidence>
<keyword evidence="2" id="KW-0732">Signal</keyword>
<dbReference type="InterPro" id="IPR018378">
    <property type="entry name" value="C-type_lectin_CS"/>
</dbReference>
<gene>
    <name evidence="4" type="primary">LOC100184082</name>
</gene>
<dbReference type="PROSITE" id="PS00615">
    <property type="entry name" value="C_TYPE_LECTIN_1"/>
    <property type="match status" value="1"/>
</dbReference>
<accession>A0A6F9DIW4</accession>
<dbReference type="Gene3D" id="2.60.120.200">
    <property type="match status" value="1"/>
</dbReference>
<reference evidence="4" key="1">
    <citation type="submission" date="2020-04" db="EMBL/GenBank/DDBJ databases">
        <authorList>
            <person name="Neveu A P."/>
        </authorList>
    </citation>
    <scope>NUCLEOTIDE SEQUENCE</scope>
    <source>
        <tissue evidence="4">Whole embryo</tissue>
    </source>
</reference>
<dbReference type="EMBL" id="LR786983">
    <property type="protein sequence ID" value="CAB3262845.1"/>
    <property type="molecule type" value="mRNA"/>
</dbReference>
<dbReference type="SUPFAM" id="SSF49899">
    <property type="entry name" value="Concanavalin A-like lectins/glucanases"/>
    <property type="match status" value="1"/>
</dbReference>
<name>A0A6F9DIW4_9ASCI</name>
<feature type="signal peptide" evidence="2">
    <location>
        <begin position="1"/>
        <end position="18"/>
    </location>
</feature>
<evidence type="ECO:0000256" key="2">
    <source>
        <dbReference type="SAM" id="SignalP"/>
    </source>
</evidence>
<dbReference type="SMART" id="SM00034">
    <property type="entry name" value="CLECT"/>
    <property type="match status" value="1"/>
</dbReference>
<dbReference type="Pfam" id="PF00059">
    <property type="entry name" value="Lectin_C"/>
    <property type="match status" value="1"/>
</dbReference>
<protein>
    <submittedName>
        <fullName evidence="4">Uncharacterized protein LOC100184082</fullName>
    </submittedName>
</protein>
<dbReference type="InterPro" id="IPR016186">
    <property type="entry name" value="C-type_lectin-like/link_sf"/>
</dbReference>
<sequence>MVVCLVFTLCFFVATSSGSSALKSAVNTSDSTHGALQSPPRDIEIPFPNFGRTARLKFAERRKNQRRELIQNLRDSINDQLILDDSGGFVSGQRICLPLKNTRGGARLKSNTAGASGTLVSKKPFDPNILVVRAMRQIIHGEFESRMGRSAVDRGIPTPKKRWRVNYRHENHTYIDLGKDFDMDDKSFTITALIRLRPSSGDKKSNRGARILSKRDSNNFGWEFVVPSYYTQTVSFYANQHPGHIDYGRSSIPGNQWTTVSIVVDRHTYENDVAVITPYIDGLPDGRGTFMQIIGNISSDALLTVGHARDENGHLSEGRRDFRLPGSPKYNPHFHGDIRDIFVWHTSLHKQQMRKHAAQILREIGRKPNPCPLGYEQLDCRCYQVFDDLRTYELAESACRQEGGMLAMPKTERIQDFLEILMQQSNMWSFWIGLDDRVQERRKVWADKSELHYRNISQFTKFPRGIPDKQYHTEDCVEELKTRPEFVWNDENCIKLNAYICEVKNTRNECTAAKL</sequence>
<dbReference type="PANTHER" id="PTHR22801">
    <property type="entry name" value="LITHOSTATHINE"/>
    <property type="match status" value="1"/>
</dbReference>
<evidence type="ECO:0000313" key="4">
    <source>
        <dbReference type="EMBL" id="CAB3262845.1"/>
    </source>
</evidence>
<feature type="chain" id="PRO_5026147719" evidence="2">
    <location>
        <begin position="19"/>
        <end position="515"/>
    </location>
</feature>
<proteinExistence type="evidence at transcript level"/>
<dbReference type="PROSITE" id="PS50041">
    <property type="entry name" value="C_TYPE_LECTIN_2"/>
    <property type="match status" value="1"/>
</dbReference>
<keyword evidence="1" id="KW-1015">Disulfide bond</keyword>
<dbReference type="InterPro" id="IPR016187">
    <property type="entry name" value="CTDL_fold"/>
</dbReference>
<dbReference type="CDD" id="cd00037">
    <property type="entry name" value="CLECT"/>
    <property type="match status" value="1"/>
</dbReference>
<dbReference type="InterPro" id="IPR050801">
    <property type="entry name" value="Ca-Dep_Lectins_ImmuneDev"/>
</dbReference>
<dbReference type="InterPro" id="IPR013320">
    <property type="entry name" value="ConA-like_dom_sf"/>
</dbReference>
<dbReference type="AlphaFoldDB" id="A0A6F9DIW4"/>
<dbReference type="SUPFAM" id="SSF56436">
    <property type="entry name" value="C-type lectin-like"/>
    <property type="match status" value="1"/>
</dbReference>
<feature type="domain" description="C-type lectin" evidence="3">
    <location>
        <begin position="378"/>
        <end position="502"/>
    </location>
</feature>
<evidence type="ECO:0000256" key="1">
    <source>
        <dbReference type="ARBA" id="ARBA00023157"/>
    </source>
</evidence>